<reference evidence="2" key="1">
    <citation type="journal article" date="2014" name="Front. Microbiol.">
        <title>High frequency of phylogenetically diverse reductive dehalogenase-homologous genes in deep subseafloor sedimentary metagenomes.</title>
        <authorList>
            <person name="Kawai M."/>
            <person name="Futagami T."/>
            <person name="Toyoda A."/>
            <person name="Takaki Y."/>
            <person name="Nishi S."/>
            <person name="Hori S."/>
            <person name="Arai W."/>
            <person name="Tsubouchi T."/>
            <person name="Morono Y."/>
            <person name="Uchiyama I."/>
            <person name="Ito T."/>
            <person name="Fujiyama A."/>
            <person name="Inagaki F."/>
            <person name="Takami H."/>
        </authorList>
    </citation>
    <scope>NUCLEOTIDE SEQUENCE</scope>
    <source>
        <strain evidence="2">Expedition CK06-06</strain>
    </source>
</reference>
<sequence length="252" mass="29458">TAITLYIIILLFRKQIKTEAILPYSIGSACAIILSSPFYMFNLINFKNPIWPLMIPFFNGLNTYANQVAAKYSSNLMGSFNIKIIILNIRSLLISLGTFPIPILLVCLIIASILWKNIRMMELTHFIFLFCLTTFFVQPDLNPRTIFIIIIPIIVAFIPIINKLINHKFLKKITIYLFIIFCLCCILVDARYSQEYFQYLINNDIEEFHQNTWFYDVYKYVNQSTPKNAKFLVIVTSGHSYYLNRSYREPIP</sequence>
<accession>X1QDD9</accession>
<proteinExistence type="predicted"/>
<feature type="transmembrane region" description="Helical" evidence="1">
    <location>
        <begin position="84"/>
        <end position="111"/>
    </location>
</feature>
<feature type="non-terminal residue" evidence="2">
    <location>
        <position position="252"/>
    </location>
</feature>
<organism evidence="2">
    <name type="scientific">marine sediment metagenome</name>
    <dbReference type="NCBI Taxonomy" id="412755"/>
    <lineage>
        <taxon>unclassified sequences</taxon>
        <taxon>metagenomes</taxon>
        <taxon>ecological metagenomes</taxon>
    </lineage>
</organism>
<feature type="transmembrane region" description="Helical" evidence="1">
    <location>
        <begin position="173"/>
        <end position="192"/>
    </location>
</feature>
<feature type="transmembrane region" description="Helical" evidence="1">
    <location>
        <begin position="21"/>
        <end position="44"/>
    </location>
</feature>
<dbReference type="AlphaFoldDB" id="X1QDD9"/>
<dbReference type="EMBL" id="BARV01031759">
    <property type="protein sequence ID" value="GAI41299.1"/>
    <property type="molecule type" value="Genomic_DNA"/>
</dbReference>
<name>X1QDD9_9ZZZZ</name>
<evidence type="ECO:0000256" key="1">
    <source>
        <dbReference type="SAM" id="Phobius"/>
    </source>
</evidence>
<feature type="transmembrane region" description="Helical" evidence="1">
    <location>
        <begin position="123"/>
        <end position="139"/>
    </location>
</feature>
<keyword evidence="1" id="KW-0472">Membrane</keyword>
<protein>
    <submittedName>
        <fullName evidence="2">Uncharacterized protein</fullName>
    </submittedName>
</protein>
<keyword evidence="1" id="KW-1133">Transmembrane helix</keyword>
<gene>
    <name evidence="2" type="ORF">S06H3_50196</name>
</gene>
<keyword evidence="1" id="KW-0812">Transmembrane</keyword>
<comment type="caution">
    <text evidence="2">The sequence shown here is derived from an EMBL/GenBank/DDBJ whole genome shotgun (WGS) entry which is preliminary data.</text>
</comment>
<evidence type="ECO:0000313" key="2">
    <source>
        <dbReference type="EMBL" id="GAI41299.1"/>
    </source>
</evidence>
<feature type="transmembrane region" description="Helical" evidence="1">
    <location>
        <begin position="145"/>
        <end position="161"/>
    </location>
</feature>
<feature type="non-terminal residue" evidence="2">
    <location>
        <position position="1"/>
    </location>
</feature>